<evidence type="ECO:0000256" key="7">
    <source>
        <dbReference type="ARBA" id="ARBA00022679"/>
    </source>
</evidence>
<dbReference type="SUPFAM" id="SSF51621">
    <property type="entry name" value="Phosphoenolpyruvate/pyruvate domain"/>
    <property type="match status" value="1"/>
</dbReference>
<evidence type="ECO:0000256" key="12">
    <source>
        <dbReference type="ARBA" id="ARBA00022842"/>
    </source>
</evidence>
<dbReference type="Gene3D" id="3.20.20.60">
    <property type="entry name" value="Phosphoenolpyruvate-binding domains"/>
    <property type="match status" value="1"/>
</dbReference>
<comment type="similarity">
    <text evidence="4 16">Belongs to the pyruvate kinase family.</text>
</comment>
<keyword evidence="13 16" id="KW-0324">Glycolysis</keyword>
<dbReference type="InterPro" id="IPR015813">
    <property type="entry name" value="Pyrv/PenolPyrv_kinase-like_dom"/>
</dbReference>
<sequence length="472" mass="50864">MRRTRSARIVATLGPSTTEEPAIRELFERGVDVFRLNFSHGTQHDHARRLETIRRLERESGRPIGILLDLQGPKLRLGTFEGGRAQLDAGARFRLDMDKAAGNARRAPLPHPEIFAALQDGTELLLDDGKLRLRVDSHGPDFAETTVLVGGPISDRKGVNVPSVLLPISPLTPKDRDDLAFGLSMGVDWVALSFVQRPEDIEEARAIIGSRAWIMAKLEKPAAIEHLDAIVALCDGIMVARGDLGVELPPEQVPELQRLIVRACRKRGKPVVVATQMLESMIASPVPTRAEVSDVATAVYDGVDAVMLSAESASGKYPFEAVAMMDRIIARVEADPSYRAGIDATHDAARSTTADAVCASLRQVASLLAPAATVTYTSSGFTSLRAARERPAVPILSLTPDIAAARRMAMVWGVHAVLVDDVHDVGEMIDCACRTARAEGFAKEGDDVVVVAGLPFGQSGTTNLLHVARIPR</sequence>
<evidence type="ECO:0000256" key="2">
    <source>
        <dbReference type="ARBA" id="ARBA00001958"/>
    </source>
</evidence>
<comment type="catalytic activity">
    <reaction evidence="16">
        <text>pyruvate + ATP = phosphoenolpyruvate + ADP + H(+)</text>
        <dbReference type="Rhea" id="RHEA:18157"/>
        <dbReference type="ChEBI" id="CHEBI:15361"/>
        <dbReference type="ChEBI" id="CHEBI:15378"/>
        <dbReference type="ChEBI" id="CHEBI:30616"/>
        <dbReference type="ChEBI" id="CHEBI:58702"/>
        <dbReference type="ChEBI" id="CHEBI:456216"/>
        <dbReference type="EC" id="2.7.1.40"/>
    </reaction>
</comment>
<dbReference type="Proteomes" id="UP000267418">
    <property type="component" value="Unassembled WGS sequence"/>
</dbReference>
<dbReference type="GO" id="GO:0005524">
    <property type="term" value="F:ATP binding"/>
    <property type="evidence" value="ECO:0007669"/>
    <property type="project" value="UniProtKB-KW"/>
</dbReference>
<comment type="pathway">
    <text evidence="3 16">Carbohydrate degradation; glycolysis; pyruvate from D-glyceraldehyde 3-phosphate: step 5/5.</text>
</comment>
<dbReference type="NCBIfam" id="NF004491">
    <property type="entry name" value="PRK05826.1"/>
    <property type="match status" value="1"/>
</dbReference>
<dbReference type="GO" id="GO:0016301">
    <property type="term" value="F:kinase activity"/>
    <property type="evidence" value="ECO:0007669"/>
    <property type="project" value="UniProtKB-KW"/>
</dbReference>
<keyword evidence="12 16" id="KW-0460">Magnesium</keyword>
<dbReference type="InterPro" id="IPR015806">
    <property type="entry name" value="Pyrv_Knase_insert_dom_sf"/>
</dbReference>
<keyword evidence="10 16" id="KW-0418">Kinase</keyword>
<evidence type="ECO:0000256" key="1">
    <source>
        <dbReference type="ARBA" id="ARBA00001946"/>
    </source>
</evidence>
<keyword evidence="20" id="KW-1185">Reference proteome</keyword>
<dbReference type="FunFam" id="3.20.20.60:FF:000025">
    <property type="entry name" value="Pyruvate kinase"/>
    <property type="match status" value="1"/>
</dbReference>
<dbReference type="OrthoDB" id="9812123at2"/>
<evidence type="ECO:0000259" key="18">
    <source>
        <dbReference type="Pfam" id="PF02887"/>
    </source>
</evidence>
<evidence type="ECO:0000256" key="10">
    <source>
        <dbReference type="ARBA" id="ARBA00022777"/>
    </source>
</evidence>
<dbReference type="Pfam" id="PF02887">
    <property type="entry name" value="PK_C"/>
    <property type="match status" value="1"/>
</dbReference>
<evidence type="ECO:0000256" key="5">
    <source>
        <dbReference type="ARBA" id="ARBA00012142"/>
    </source>
</evidence>
<proteinExistence type="inferred from homology"/>
<dbReference type="NCBIfam" id="NF004886">
    <property type="entry name" value="PRK06247.1"/>
    <property type="match status" value="1"/>
</dbReference>
<reference evidence="19 20" key="1">
    <citation type="submission" date="2018-12" db="EMBL/GenBank/DDBJ databases">
        <title>The genome of Variovorax gossypii DSM 100435.</title>
        <authorList>
            <person name="Gao J."/>
            <person name="Sun J."/>
        </authorList>
    </citation>
    <scope>NUCLEOTIDE SEQUENCE [LARGE SCALE GENOMIC DNA]</scope>
    <source>
        <strain evidence="19 20">DSM 100435</strain>
    </source>
</reference>
<dbReference type="InterPro" id="IPR001697">
    <property type="entry name" value="Pyr_Knase"/>
</dbReference>
<dbReference type="SUPFAM" id="SSF50800">
    <property type="entry name" value="PK beta-barrel domain-like"/>
    <property type="match status" value="1"/>
</dbReference>
<feature type="domain" description="Pyruvate kinase C-terminal" evidence="18">
    <location>
        <begin position="355"/>
        <end position="467"/>
    </location>
</feature>
<dbReference type="InterPro" id="IPR040442">
    <property type="entry name" value="Pyrv_kinase-like_dom_sf"/>
</dbReference>
<evidence type="ECO:0000313" key="20">
    <source>
        <dbReference type="Proteomes" id="UP000267418"/>
    </source>
</evidence>
<name>A0A431TKH4_9BURK</name>
<evidence type="ECO:0000256" key="14">
    <source>
        <dbReference type="ARBA" id="ARBA00023317"/>
    </source>
</evidence>
<evidence type="ECO:0000256" key="3">
    <source>
        <dbReference type="ARBA" id="ARBA00004997"/>
    </source>
</evidence>
<evidence type="ECO:0000313" key="19">
    <source>
        <dbReference type="EMBL" id="RTQ33770.1"/>
    </source>
</evidence>
<keyword evidence="11" id="KW-0067">ATP-binding</keyword>
<dbReference type="NCBIfam" id="TIGR01064">
    <property type="entry name" value="pyruv_kin"/>
    <property type="match status" value="1"/>
</dbReference>
<dbReference type="SUPFAM" id="SSF52935">
    <property type="entry name" value="PK C-terminal domain-like"/>
    <property type="match status" value="1"/>
</dbReference>
<dbReference type="AlphaFoldDB" id="A0A431TKH4"/>
<dbReference type="Gene3D" id="3.40.1380.20">
    <property type="entry name" value="Pyruvate kinase, C-terminal domain"/>
    <property type="match status" value="1"/>
</dbReference>
<comment type="cofactor">
    <cofactor evidence="2">
        <name>K(+)</name>
        <dbReference type="ChEBI" id="CHEBI:29103"/>
    </cofactor>
</comment>
<dbReference type="InterPro" id="IPR011037">
    <property type="entry name" value="Pyrv_Knase-like_insert_dom_sf"/>
</dbReference>
<keyword evidence="14 19" id="KW-0670">Pyruvate</keyword>
<evidence type="ECO:0000256" key="13">
    <source>
        <dbReference type="ARBA" id="ARBA00023152"/>
    </source>
</evidence>
<accession>A0A431TKH4</accession>
<comment type="cofactor">
    <cofactor evidence="1">
        <name>Mg(2+)</name>
        <dbReference type="ChEBI" id="CHEBI:18420"/>
    </cofactor>
</comment>
<dbReference type="InterPro" id="IPR036918">
    <property type="entry name" value="Pyrv_Knase_C_sf"/>
</dbReference>
<dbReference type="PANTHER" id="PTHR11817">
    <property type="entry name" value="PYRUVATE KINASE"/>
    <property type="match status" value="1"/>
</dbReference>
<dbReference type="EMBL" id="RXOE01000003">
    <property type="protein sequence ID" value="RTQ33770.1"/>
    <property type="molecule type" value="Genomic_DNA"/>
</dbReference>
<dbReference type="GO" id="GO:0000287">
    <property type="term" value="F:magnesium ion binding"/>
    <property type="evidence" value="ECO:0007669"/>
    <property type="project" value="UniProtKB-UniRule"/>
</dbReference>
<dbReference type="NCBIfam" id="NF004978">
    <property type="entry name" value="PRK06354.1"/>
    <property type="match status" value="1"/>
</dbReference>
<dbReference type="Pfam" id="PF00224">
    <property type="entry name" value="PK"/>
    <property type="match status" value="1"/>
</dbReference>
<evidence type="ECO:0000256" key="16">
    <source>
        <dbReference type="RuleBase" id="RU000504"/>
    </source>
</evidence>
<keyword evidence="8" id="KW-0479">Metal-binding</keyword>
<dbReference type="RefSeq" id="WP_126471262.1">
    <property type="nucleotide sequence ID" value="NZ_RXOE01000003.1"/>
</dbReference>
<evidence type="ECO:0000256" key="11">
    <source>
        <dbReference type="ARBA" id="ARBA00022840"/>
    </source>
</evidence>
<dbReference type="InterPro" id="IPR015793">
    <property type="entry name" value="Pyrv_Knase_brl"/>
</dbReference>
<feature type="domain" description="Pyruvate kinase barrel" evidence="17">
    <location>
        <begin position="5"/>
        <end position="322"/>
    </location>
</feature>
<organism evidence="19 20">
    <name type="scientific">Variovorax gossypii</name>
    <dbReference type="NCBI Taxonomy" id="1679495"/>
    <lineage>
        <taxon>Bacteria</taxon>
        <taxon>Pseudomonadati</taxon>
        <taxon>Pseudomonadota</taxon>
        <taxon>Betaproteobacteria</taxon>
        <taxon>Burkholderiales</taxon>
        <taxon>Comamonadaceae</taxon>
        <taxon>Variovorax</taxon>
    </lineage>
</organism>
<dbReference type="Gene3D" id="2.40.33.10">
    <property type="entry name" value="PK beta-barrel domain-like"/>
    <property type="match status" value="1"/>
</dbReference>
<evidence type="ECO:0000256" key="4">
    <source>
        <dbReference type="ARBA" id="ARBA00008663"/>
    </source>
</evidence>
<evidence type="ECO:0000256" key="8">
    <source>
        <dbReference type="ARBA" id="ARBA00022723"/>
    </source>
</evidence>
<evidence type="ECO:0000256" key="9">
    <source>
        <dbReference type="ARBA" id="ARBA00022741"/>
    </source>
</evidence>
<dbReference type="PRINTS" id="PR01050">
    <property type="entry name" value="PYRUVTKNASE"/>
</dbReference>
<dbReference type="InterPro" id="IPR015795">
    <property type="entry name" value="Pyrv_Knase_C"/>
</dbReference>
<keyword evidence="7 16" id="KW-0808">Transferase</keyword>
<protein>
    <recommendedName>
        <fullName evidence="6 15">Pyruvate kinase</fullName>
        <ecNumber evidence="5 15">2.7.1.40</ecNumber>
    </recommendedName>
</protein>
<dbReference type="GO" id="GO:0030955">
    <property type="term" value="F:potassium ion binding"/>
    <property type="evidence" value="ECO:0007669"/>
    <property type="project" value="UniProtKB-UniRule"/>
</dbReference>
<dbReference type="EC" id="2.7.1.40" evidence="5 15"/>
<evidence type="ECO:0000259" key="17">
    <source>
        <dbReference type="Pfam" id="PF00224"/>
    </source>
</evidence>
<keyword evidence="9" id="KW-0547">Nucleotide-binding</keyword>
<dbReference type="FunFam" id="2.40.33.10:FF:000001">
    <property type="entry name" value="Pyruvate kinase"/>
    <property type="match status" value="1"/>
</dbReference>
<evidence type="ECO:0000256" key="15">
    <source>
        <dbReference type="NCBIfam" id="TIGR01064"/>
    </source>
</evidence>
<dbReference type="UniPathway" id="UPA00109">
    <property type="reaction ID" value="UER00188"/>
</dbReference>
<dbReference type="GO" id="GO:0004743">
    <property type="term" value="F:pyruvate kinase activity"/>
    <property type="evidence" value="ECO:0007669"/>
    <property type="project" value="UniProtKB-UniRule"/>
</dbReference>
<comment type="caution">
    <text evidence="19">The sequence shown here is derived from an EMBL/GenBank/DDBJ whole genome shotgun (WGS) entry which is preliminary data.</text>
</comment>
<gene>
    <name evidence="19" type="primary">pyk</name>
    <name evidence="19" type="ORF">EJP69_15480</name>
</gene>
<evidence type="ECO:0000256" key="6">
    <source>
        <dbReference type="ARBA" id="ARBA00018587"/>
    </source>
</evidence>